<organism evidence="1 2">
    <name type="scientific">Salix dunnii</name>
    <dbReference type="NCBI Taxonomy" id="1413687"/>
    <lineage>
        <taxon>Eukaryota</taxon>
        <taxon>Viridiplantae</taxon>
        <taxon>Streptophyta</taxon>
        <taxon>Embryophyta</taxon>
        <taxon>Tracheophyta</taxon>
        <taxon>Spermatophyta</taxon>
        <taxon>Magnoliopsida</taxon>
        <taxon>eudicotyledons</taxon>
        <taxon>Gunneridae</taxon>
        <taxon>Pentapetalae</taxon>
        <taxon>rosids</taxon>
        <taxon>fabids</taxon>
        <taxon>Malpighiales</taxon>
        <taxon>Salicaceae</taxon>
        <taxon>Saliceae</taxon>
        <taxon>Salix</taxon>
    </lineage>
</organism>
<evidence type="ECO:0000313" key="1">
    <source>
        <dbReference type="EMBL" id="KAF9679629.1"/>
    </source>
</evidence>
<dbReference type="AlphaFoldDB" id="A0A835K0K5"/>
<evidence type="ECO:0000313" key="2">
    <source>
        <dbReference type="Proteomes" id="UP000657918"/>
    </source>
</evidence>
<reference evidence="1 2" key="1">
    <citation type="submission" date="2020-10" db="EMBL/GenBank/DDBJ databases">
        <title>Plant Genome Project.</title>
        <authorList>
            <person name="Zhang R.-G."/>
        </authorList>
    </citation>
    <scope>NUCLEOTIDE SEQUENCE [LARGE SCALE GENOMIC DNA]</scope>
    <source>
        <strain evidence="1">FAFU-HL-1</strain>
        <tissue evidence="1">Leaf</tissue>
    </source>
</reference>
<gene>
    <name evidence="1" type="ORF">SADUNF_Sadunf06G0034600</name>
</gene>
<dbReference type="Proteomes" id="UP000657918">
    <property type="component" value="Unassembled WGS sequence"/>
</dbReference>
<accession>A0A835K0K5</accession>
<comment type="caution">
    <text evidence="1">The sequence shown here is derived from an EMBL/GenBank/DDBJ whole genome shotgun (WGS) entry which is preliminary data.</text>
</comment>
<keyword evidence="2" id="KW-1185">Reference proteome</keyword>
<name>A0A835K0K5_9ROSI</name>
<protein>
    <submittedName>
        <fullName evidence="1">Uncharacterized protein</fullName>
    </submittedName>
</protein>
<dbReference type="EMBL" id="JADGMS010000006">
    <property type="protein sequence ID" value="KAF9679629.1"/>
    <property type="molecule type" value="Genomic_DNA"/>
</dbReference>
<sequence>MTRSTSKTGQVAVGLHIHQRASIFHTLSKHIKLSKYPFPPPSRYTPFHPVTTLKLHRHFETDQGHLCHFIFPPLYFSEKPAVKKMLPSQSSIR</sequence>
<proteinExistence type="predicted"/>